<protein>
    <submittedName>
        <fullName evidence="1">Uncharacterized protein</fullName>
    </submittedName>
</protein>
<dbReference type="Proteomes" id="UP000254978">
    <property type="component" value="Unassembled WGS sequence"/>
</dbReference>
<dbReference type="EMBL" id="UGQT01000001">
    <property type="protein sequence ID" value="STZ59273.1"/>
    <property type="molecule type" value="Genomic_DNA"/>
</dbReference>
<evidence type="ECO:0000313" key="1">
    <source>
        <dbReference type="EMBL" id="STZ59273.1"/>
    </source>
</evidence>
<dbReference type="AlphaFoldDB" id="A0A378THI7"/>
<sequence length="55" mass="6033">MQTRPTAVIFSSTGQARTYPIGQVRATYVRFTERHAVAPQLGTHVCRENGGTGKK</sequence>
<reference evidence="1 2" key="1">
    <citation type="submission" date="2018-06" db="EMBL/GenBank/DDBJ databases">
        <authorList>
            <consortium name="Pathogen Informatics"/>
            <person name="Doyle S."/>
        </authorList>
    </citation>
    <scope>NUCLEOTIDE SEQUENCE [LARGE SCALE GENOMIC DNA]</scope>
    <source>
        <strain evidence="1 2">NCTC10821</strain>
    </source>
</reference>
<gene>
    <name evidence="1" type="ORF">NCTC10821_02799</name>
</gene>
<proteinExistence type="predicted"/>
<accession>A0A378THI7</accession>
<evidence type="ECO:0000313" key="2">
    <source>
        <dbReference type="Proteomes" id="UP000254978"/>
    </source>
</evidence>
<name>A0A378THI7_9MYCO</name>
<organism evidence="1 2">
    <name type="scientific">Mycolicibacterium tokaiense</name>
    <dbReference type="NCBI Taxonomy" id="39695"/>
    <lineage>
        <taxon>Bacteria</taxon>
        <taxon>Bacillati</taxon>
        <taxon>Actinomycetota</taxon>
        <taxon>Actinomycetes</taxon>
        <taxon>Mycobacteriales</taxon>
        <taxon>Mycobacteriaceae</taxon>
        <taxon>Mycolicibacterium</taxon>
    </lineage>
</organism>
<keyword evidence="2" id="KW-1185">Reference proteome</keyword>